<dbReference type="Gramene" id="TraesCS6A02G076900.3">
    <property type="protein sequence ID" value="TraesCS6A02G076900.3"/>
    <property type="gene ID" value="TraesCS6A02G076900"/>
</dbReference>
<proteinExistence type="predicted"/>
<reference evidence="1" key="2">
    <citation type="submission" date="2018-10" db="UniProtKB">
        <authorList>
            <consortium name="EnsemblPlants"/>
        </authorList>
    </citation>
    <scope>IDENTIFICATION</scope>
</reference>
<accession>A0A3B6NLH0</accession>
<name>A0A3B6NLH0_WHEAT</name>
<dbReference type="EnsemblPlants" id="TraesCS6A02G076900.3">
    <property type="protein sequence ID" value="TraesCS6A02G076900.3"/>
    <property type="gene ID" value="TraesCS6A02G076900"/>
</dbReference>
<keyword evidence="2" id="KW-1185">Reference proteome</keyword>
<dbReference type="Proteomes" id="UP000019116">
    <property type="component" value="Chromosome 6A"/>
</dbReference>
<dbReference type="AlphaFoldDB" id="A0A3B6NLH0"/>
<reference evidence="1" key="1">
    <citation type="submission" date="2018-08" db="EMBL/GenBank/DDBJ databases">
        <authorList>
            <person name="Rossello M."/>
        </authorList>
    </citation>
    <scope>NUCLEOTIDE SEQUENCE [LARGE SCALE GENOMIC DNA]</scope>
    <source>
        <strain evidence="1">cv. Chinese Spring</strain>
    </source>
</reference>
<dbReference type="Gramene" id="TraesCS6A03G0175700.2">
    <property type="protein sequence ID" value="TraesCS6A03G0175700.2.CDS"/>
    <property type="gene ID" value="TraesCS6A03G0175700"/>
</dbReference>
<dbReference type="GeneID" id="123131938"/>
<dbReference type="OrthoDB" id="10270634at2759"/>
<protein>
    <submittedName>
        <fullName evidence="1">Uncharacterized protein</fullName>
    </submittedName>
</protein>
<organism evidence="1">
    <name type="scientific">Triticum aestivum</name>
    <name type="common">Wheat</name>
    <dbReference type="NCBI Taxonomy" id="4565"/>
    <lineage>
        <taxon>Eukaryota</taxon>
        <taxon>Viridiplantae</taxon>
        <taxon>Streptophyta</taxon>
        <taxon>Embryophyta</taxon>
        <taxon>Tracheophyta</taxon>
        <taxon>Spermatophyta</taxon>
        <taxon>Magnoliopsida</taxon>
        <taxon>Liliopsida</taxon>
        <taxon>Poales</taxon>
        <taxon>Poaceae</taxon>
        <taxon>BOP clade</taxon>
        <taxon>Pooideae</taxon>
        <taxon>Triticodae</taxon>
        <taxon>Triticeae</taxon>
        <taxon>Triticinae</taxon>
        <taxon>Triticum</taxon>
    </lineage>
</organism>
<gene>
    <name evidence="1" type="primary">LOC123131938</name>
</gene>
<evidence type="ECO:0000313" key="2">
    <source>
        <dbReference type="Proteomes" id="UP000019116"/>
    </source>
</evidence>
<sequence>MPTNWWQKWSFLLRKGRKGFTNKTRPSIQKIYKVLALNFRIPRSDVSALFQLSNMQSLWYAALSPPPATLSRPTASLETGAYPYPDSISASPSSLLVIYPKYCSSIWASFSCGCIFACLFCLSPPPRREALCCSLSLHCRRHSASTRLCPVPDKPVVKTLEMEA</sequence>
<evidence type="ECO:0000313" key="1">
    <source>
        <dbReference type="EnsemblPlants" id="TraesCS6A02G076900.3"/>
    </source>
</evidence>
<dbReference type="SMR" id="A0A3B6NLH0"/>
<dbReference type="RefSeq" id="XP_044407602.1">
    <property type="nucleotide sequence ID" value="XM_044551667.1"/>
</dbReference>